<dbReference type="PROSITE" id="PS50110">
    <property type="entry name" value="RESPONSE_REGULATORY"/>
    <property type="match status" value="1"/>
</dbReference>
<dbReference type="PANTHER" id="PTHR42872:SF3">
    <property type="entry name" value="PROTEIN-GLUTAMATE METHYLESTERASE_PROTEIN-GLUTAMINE GLUTAMINASE 1"/>
    <property type="match status" value="1"/>
</dbReference>
<feature type="compositionally biased region" description="Low complexity" evidence="9">
    <location>
        <begin position="136"/>
        <end position="150"/>
    </location>
</feature>
<organism evidence="12 13">
    <name type="scientific">Marinobacter confluentis</name>
    <dbReference type="NCBI Taxonomy" id="1697557"/>
    <lineage>
        <taxon>Bacteria</taxon>
        <taxon>Pseudomonadati</taxon>
        <taxon>Pseudomonadota</taxon>
        <taxon>Gammaproteobacteria</taxon>
        <taxon>Pseudomonadales</taxon>
        <taxon>Marinobacteraceae</taxon>
        <taxon>Marinobacter</taxon>
    </lineage>
</organism>
<dbReference type="EC" id="3.5.1.44" evidence="6"/>
<evidence type="ECO:0000256" key="3">
    <source>
        <dbReference type="ARBA" id="ARBA00022553"/>
    </source>
</evidence>
<evidence type="ECO:0000256" key="1">
    <source>
        <dbReference type="ARBA" id="ARBA00022490"/>
    </source>
</evidence>
<comment type="catalytic activity">
    <reaction evidence="6">
        <text>L-glutaminyl-[protein] + H2O = L-glutamyl-[protein] + NH4(+)</text>
        <dbReference type="Rhea" id="RHEA:16441"/>
        <dbReference type="Rhea" id="RHEA-COMP:10207"/>
        <dbReference type="Rhea" id="RHEA-COMP:10208"/>
        <dbReference type="ChEBI" id="CHEBI:15377"/>
        <dbReference type="ChEBI" id="CHEBI:28938"/>
        <dbReference type="ChEBI" id="CHEBI:29973"/>
        <dbReference type="ChEBI" id="CHEBI:30011"/>
        <dbReference type="EC" id="3.5.1.44"/>
    </reaction>
</comment>
<feature type="active site" evidence="6 7">
    <location>
        <position position="325"/>
    </location>
</feature>
<dbReference type="PROSITE" id="PS50122">
    <property type="entry name" value="CHEB"/>
    <property type="match status" value="1"/>
</dbReference>
<name>A0A4Z1BUT8_9GAMM</name>
<keyword evidence="3 6" id="KW-0597">Phosphoprotein</keyword>
<dbReference type="InterPro" id="IPR000673">
    <property type="entry name" value="Sig_transdc_resp-reg_Me-estase"/>
</dbReference>
<dbReference type="Pfam" id="PF00072">
    <property type="entry name" value="Response_reg"/>
    <property type="match status" value="1"/>
</dbReference>
<keyword evidence="2 6" id="KW-0145">Chemotaxis</keyword>
<evidence type="ECO:0000256" key="5">
    <source>
        <dbReference type="ARBA" id="ARBA00048267"/>
    </source>
</evidence>
<dbReference type="GO" id="GO:0050568">
    <property type="term" value="F:protein-glutamine glutaminase activity"/>
    <property type="evidence" value="ECO:0007669"/>
    <property type="project" value="UniProtKB-UniRule"/>
</dbReference>
<feature type="active site" evidence="6 7">
    <location>
        <position position="202"/>
    </location>
</feature>
<evidence type="ECO:0000259" key="11">
    <source>
        <dbReference type="PROSITE" id="PS50122"/>
    </source>
</evidence>
<evidence type="ECO:0000256" key="2">
    <source>
        <dbReference type="ARBA" id="ARBA00022500"/>
    </source>
</evidence>
<comment type="domain">
    <text evidence="6">Contains a C-terminal catalytic domain, and an N-terminal region which modulates catalytic activity.</text>
</comment>
<dbReference type="HAMAP" id="MF_00099">
    <property type="entry name" value="CheB_chemtxs"/>
    <property type="match status" value="1"/>
</dbReference>
<gene>
    <name evidence="6" type="primary">cheB</name>
    <name evidence="12" type="ORF">E5Q11_01460</name>
</gene>
<evidence type="ECO:0000256" key="8">
    <source>
        <dbReference type="PROSITE-ProRule" id="PRU00169"/>
    </source>
</evidence>
<comment type="similarity">
    <text evidence="6">Belongs to the CheB family.</text>
</comment>
<keyword evidence="1 6" id="KW-0963">Cytoplasm</keyword>
<dbReference type="Gene3D" id="3.40.50.2300">
    <property type="match status" value="1"/>
</dbReference>
<feature type="modified residue" description="4-aspartylphosphate" evidence="6 8">
    <location>
        <position position="55"/>
    </location>
</feature>
<dbReference type="Gene3D" id="3.40.50.180">
    <property type="entry name" value="Methylesterase CheB, C-terminal domain"/>
    <property type="match status" value="1"/>
</dbReference>
<feature type="region of interest" description="Disordered" evidence="9">
    <location>
        <begin position="131"/>
        <end position="190"/>
    </location>
</feature>
<dbReference type="GO" id="GO:0005737">
    <property type="term" value="C:cytoplasm"/>
    <property type="evidence" value="ECO:0007669"/>
    <property type="project" value="UniProtKB-SubCell"/>
</dbReference>
<comment type="subcellular location">
    <subcellularLocation>
        <location evidence="6">Cytoplasm</location>
    </subcellularLocation>
</comment>
<dbReference type="GO" id="GO:0000156">
    <property type="term" value="F:phosphorelay response regulator activity"/>
    <property type="evidence" value="ECO:0007669"/>
    <property type="project" value="InterPro"/>
</dbReference>
<dbReference type="SUPFAM" id="SSF52172">
    <property type="entry name" value="CheY-like"/>
    <property type="match status" value="1"/>
</dbReference>
<keyword evidence="13" id="KW-1185">Reference proteome</keyword>
<comment type="PTM">
    <text evidence="6">Phosphorylated by CheA. Phosphorylation of the N-terminal regulatory domain activates the methylesterase activity.</text>
</comment>
<evidence type="ECO:0000313" key="12">
    <source>
        <dbReference type="EMBL" id="TGN41249.1"/>
    </source>
</evidence>
<accession>A0A4Z1BUT8</accession>
<dbReference type="NCBIfam" id="NF001965">
    <property type="entry name" value="PRK00742.1"/>
    <property type="match status" value="1"/>
</dbReference>
<dbReference type="GO" id="GO:0006935">
    <property type="term" value="P:chemotaxis"/>
    <property type="evidence" value="ECO:0007669"/>
    <property type="project" value="UniProtKB-UniRule"/>
</dbReference>
<evidence type="ECO:0000256" key="7">
    <source>
        <dbReference type="PROSITE-ProRule" id="PRU00050"/>
    </source>
</evidence>
<evidence type="ECO:0000256" key="4">
    <source>
        <dbReference type="ARBA" id="ARBA00022801"/>
    </source>
</evidence>
<dbReference type="Proteomes" id="UP000298325">
    <property type="component" value="Unassembled WGS sequence"/>
</dbReference>
<evidence type="ECO:0000256" key="6">
    <source>
        <dbReference type="HAMAP-Rule" id="MF_00099"/>
    </source>
</evidence>
<reference evidence="12 13" key="1">
    <citation type="submission" date="2019-04" db="EMBL/GenBank/DDBJ databases">
        <authorList>
            <person name="Park S."/>
            <person name="Yoon J.-H."/>
        </authorList>
    </citation>
    <scope>NUCLEOTIDE SEQUENCE [LARGE SCALE GENOMIC DNA]</scope>
    <source>
        <strain evidence="12 13">HJM-18</strain>
    </source>
</reference>
<sequence length="381" mass="40658">MTVSVLVVDDSGFFRKRLTEILTVSGQIKVVGVATNGREGVDMAEKLRPDVITMDYEMPVMDGISAVREIMARRPVPVLMFSSLTYEGARVTLDALEAGAVDFLPKNFEEIARDSSQLQRILIDRVLDVARSSPGSRPTASTSVAASPSPARQPAPAPTSRPSRPQASVAEVRAASSQPETPRSTFRRSPAKRYSVVAIGTSTGGPVALQRVLTHLPASFPAPVVLVQHMPASFTPAFAERLNKLCKIEVRQAEDGDLLKPGLALLAPGGKQMVIENRGGQGRVKILPGDDRLHYKPCVDVTFGSLARAYPGKTLGVILTGMGADGKEGCRLMKQSGSVVWSQDEKSSVIYGMPMAVAKAGLTDEVLSLDDVGPRLIEGVS</sequence>
<dbReference type="GO" id="GO:0008984">
    <property type="term" value="F:protein-glutamate methylesterase activity"/>
    <property type="evidence" value="ECO:0007669"/>
    <property type="project" value="UniProtKB-UniRule"/>
</dbReference>
<dbReference type="RefSeq" id="WP_135801635.1">
    <property type="nucleotide sequence ID" value="NZ_SRPF01000001.1"/>
</dbReference>
<dbReference type="InterPro" id="IPR011006">
    <property type="entry name" value="CheY-like_superfamily"/>
</dbReference>
<dbReference type="OrthoDB" id="9793421at2"/>
<protein>
    <recommendedName>
        <fullName evidence="6">Protein-glutamate methylesterase/protein-glutamine glutaminase</fullName>
        <ecNumber evidence="6">3.1.1.61</ecNumber>
        <ecNumber evidence="6">3.5.1.44</ecNumber>
    </recommendedName>
</protein>
<dbReference type="CDD" id="cd16432">
    <property type="entry name" value="CheB_Rec"/>
    <property type="match status" value="1"/>
</dbReference>
<proteinExistence type="inferred from homology"/>
<dbReference type="PIRSF" id="PIRSF000876">
    <property type="entry name" value="RR_chemtxs_CheB"/>
    <property type="match status" value="1"/>
</dbReference>
<dbReference type="InterPro" id="IPR035909">
    <property type="entry name" value="CheB_C"/>
</dbReference>
<dbReference type="SMART" id="SM00448">
    <property type="entry name" value="REC"/>
    <property type="match status" value="1"/>
</dbReference>
<dbReference type="CDD" id="cd17541">
    <property type="entry name" value="REC_CheB-like"/>
    <property type="match status" value="1"/>
</dbReference>
<evidence type="ECO:0000313" key="13">
    <source>
        <dbReference type="Proteomes" id="UP000298325"/>
    </source>
</evidence>
<comment type="catalytic activity">
    <reaction evidence="5 6">
        <text>[protein]-L-glutamate 5-O-methyl ester + H2O = L-glutamyl-[protein] + methanol + H(+)</text>
        <dbReference type="Rhea" id="RHEA:23236"/>
        <dbReference type="Rhea" id="RHEA-COMP:10208"/>
        <dbReference type="Rhea" id="RHEA-COMP:10311"/>
        <dbReference type="ChEBI" id="CHEBI:15377"/>
        <dbReference type="ChEBI" id="CHEBI:15378"/>
        <dbReference type="ChEBI" id="CHEBI:17790"/>
        <dbReference type="ChEBI" id="CHEBI:29973"/>
        <dbReference type="ChEBI" id="CHEBI:82795"/>
        <dbReference type="EC" id="3.1.1.61"/>
    </reaction>
</comment>
<evidence type="ECO:0000259" key="10">
    <source>
        <dbReference type="PROSITE" id="PS50110"/>
    </source>
</evidence>
<evidence type="ECO:0000256" key="9">
    <source>
        <dbReference type="SAM" id="MobiDB-lite"/>
    </source>
</evidence>
<feature type="domain" description="Response regulatory" evidence="10">
    <location>
        <begin position="4"/>
        <end position="121"/>
    </location>
</feature>
<dbReference type="FunFam" id="3.40.50.180:FF:000001">
    <property type="entry name" value="Protein-glutamate methylesterase/protein-glutamine glutaminase"/>
    <property type="match status" value="1"/>
</dbReference>
<feature type="compositionally biased region" description="Polar residues" evidence="9">
    <location>
        <begin position="175"/>
        <end position="184"/>
    </location>
</feature>
<feature type="domain" description="CheB-type methylesterase" evidence="11">
    <location>
        <begin position="190"/>
        <end position="381"/>
    </location>
</feature>
<keyword evidence="4 6" id="KW-0378">Hydrolase</keyword>
<comment type="function">
    <text evidence="6">Involved in chemotaxis. Part of a chemotaxis signal transduction system that modulates chemotaxis in response to various stimuli. Catalyzes the demethylation of specific methylglutamate residues introduced into the chemoreceptors (methyl-accepting chemotaxis proteins or MCP) by CheR. Also mediates the irreversible deamidation of specific glutamine residues to glutamic acid.</text>
</comment>
<dbReference type="SUPFAM" id="SSF52738">
    <property type="entry name" value="Methylesterase CheB, C-terminal domain"/>
    <property type="match status" value="1"/>
</dbReference>
<dbReference type="AlphaFoldDB" id="A0A4Z1BUT8"/>
<dbReference type="PANTHER" id="PTHR42872">
    <property type="entry name" value="PROTEIN-GLUTAMATE METHYLESTERASE/PROTEIN-GLUTAMINE GLUTAMINASE"/>
    <property type="match status" value="1"/>
</dbReference>
<dbReference type="EC" id="3.1.1.61" evidence="6"/>
<dbReference type="Pfam" id="PF01339">
    <property type="entry name" value="CheB_methylest"/>
    <property type="match status" value="1"/>
</dbReference>
<dbReference type="InterPro" id="IPR008248">
    <property type="entry name" value="CheB-like"/>
</dbReference>
<feature type="active site" evidence="6 7">
    <location>
        <position position="229"/>
    </location>
</feature>
<comment type="caution">
    <text evidence="12">The sequence shown here is derived from an EMBL/GenBank/DDBJ whole genome shotgun (WGS) entry which is preliminary data.</text>
</comment>
<dbReference type="InterPro" id="IPR001789">
    <property type="entry name" value="Sig_transdc_resp-reg_receiver"/>
</dbReference>
<dbReference type="EMBL" id="SRPF01000001">
    <property type="protein sequence ID" value="TGN41249.1"/>
    <property type="molecule type" value="Genomic_DNA"/>
</dbReference>